<proteinExistence type="predicted"/>
<organism evidence="1 2">
    <name type="scientific">Pseudoxanthomonas dokdonensis</name>
    <dbReference type="NCBI Taxonomy" id="344882"/>
    <lineage>
        <taxon>Bacteria</taxon>
        <taxon>Pseudomonadati</taxon>
        <taxon>Pseudomonadota</taxon>
        <taxon>Gammaproteobacteria</taxon>
        <taxon>Lysobacterales</taxon>
        <taxon>Lysobacteraceae</taxon>
        <taxon>Pseudoxanthomonas</taxon>
    </lineage>
</organism>
<comment type="caution">
    <text evidence="1">The sequence shown here is derived from an EMBL/GenBank/DDBJ whole genome shotgun (WGS) entry which is preliminary data.</text>
</comment>
<evidence type="ECO:0000313" key="2">
    <source>
        <dbReference type="Proteomes" id="UP000052052"/>
    </source>
</evidence>
<protein>
    <submittedName>
        <fullName evidence="1">Uncharacterized protein</fullName>
    </submittedName>
</protein>
<name>A0A0R0CLU9_9GAMM</name>
<dbReference type="Proteomes" id="UP000052052">
    <property type="component" value="Unassembled WGS sequence"/>
</dbReference>
<dbReference type="AlphaFoldDB" id="A0A0R0CLU9"/>
<keyword evidence="2" id="KW-1185">Reference proteome</keyword>
<dbReference type="RefSeq" id="WP_057657626.1">
    <property type="nucleotide sequence ID" value="NZ_LDJL01000005.1"/>
</dbReference>
<dbReference type="EMBL" id="LDJL01000005">
    <property type="protein sequence ID" value="KRG70539.1"/>
    <property type="molecule type" value="Genomic_DNA"/>
</dbReference>
<sequence>MASRGRPPDTFGDPVARLKSWAWASRLYIDTGLEAPTDLARLFSTTRASHFRKVQDDGADPQRLQAGEGSLAEAVAACAQGQGAYQDCTHALWDALTRAKVERQPHTGYSDTSELLKKMHAFGIVRMKLEDAFYCMALGLPRSHPTAELPGAADLRLKPEDFASLDGLYVLLQLYRSAIHEGALTFAGVFGQTLEEAVSLYVESRWADDIEIQDTWHWVLHSRMLSWRPYLKPEPLQLAHWRDAWVRLDGEGEELNAASDAPPLPRRDRRKIFVHACAAMFSQELPVHYVHGTDLLCWLTANRDRIREQVFWALDSLRSPGNMATDTQPHALIMPPHIFSTRTRPMGREIPSTGFRLAKLFELISVREAE</sequence>
<evidence type="ECO:0000313" key="1">
    <source>
        <dbReference type="EMBL" id="KRG70539.1"/>
    </source>
</evidence>
<accession>A0A0R0CLU9</accession>
<gene>
    <name evidence="1" type="ORF">ABB29_05560</name>
</gene>
<reference evidence="1 2" key="1">
    <citation type="submission" date="2015-05" db="EMBL/GenBank/DDBJ databases">
        <title>Genome sequencing and analysis of members of genus Stenotrophomonas.</title>
        <authorList>
            <person name="Patil P.P."/>
            <person name="Midha S."/>
            <person name="Patil P.B."/>
        </authorList>
    </citation>
    <scope>NUCLEOTIDE SEQUENCE [LARGE SCALE GENOMIC DNA]</scope>
    <source>
        <strain evidence="1 2">DSM 21858</strain>
    </source>
</reference>
<dbReference type="PATRIC" id="fig|344882.3.peg.2447"/>